<comment type="caution">
    <text evidence="1">The sequence shown here is derived from an EMBL/GenBank/DDBJ whole genome shotgun (WGS) entry which is preliminary data.</text>
</comment>
<dbReference type="SUPFAM" id="SSF89095">
    <property type="entry name" value="GatB/YqeY motif"/>
    <property type="match status" value="1"/>
</dbReference>
<reference evidence="1 2" key="1">
    <citation type="submission" date="2017-09" db="EMBL/GenBank/DDBJ databases">
        <title>Depth-based differentiation of microbial function through sediment-hosted aquifers and enrichment of novel symbionts in the deep terrestrial subsurface.</title>
        <authorList>
            <person name="Probst A.J."/>
            <person name="Ladd B."/>
            <person name="Jarett J.K."/>
            <person name="Geller-Mcgrath D.E."/>
            <person name="Sieber C.M."/>
            <person name="Emerson J.B."/>
            <person name="Anantharaman K."/>
            <person name="Thomas B.C."/>
            <person name="Malmstrom R."/>
            <person name="Stieglmeier M."/>
            <person name="Klingl A."/>
            <person name="Woyke T."/>
            <person name="Ryan C.M."/>
            <person name="Banfield J.F."/>
        </authorList>
    </citation>
    <scope>NUCLEOTIDE SEQUENCE [LARGE SCALE GENOMIC DNA]</scope>
    <source>
        <strain evidence="1">CG22_combo_CG10-13_8_21_14_all_47_17</strain>
    </source>
</reference>
<dbReference type="PANTHER" id="PTHR28055:SF1">
    <property type="entry name" value="ALTERED INHERITANCE OF MITOCHONDRIA PROTEIN 41, MITOCHONDRIAL"/>
    <property type="match status" value="1"/>
</dbReference>
<dbReference type="GO" id="GO:0016884">
    <property type="term" value="F:carbon-nitrogen ligase activity, with glutamine as amido-N-donor"/>
    <property type="evidence" value="ECO:0007669"/>
    <property type="project" value="InterPro"/>
</dbReference>
<protein>
    <recommendedName>
        <fullName evidence="3">Glutamyl-tRNA amidotransferase</fullName>
    </recommendedName>
</protein>
<evidence type="ECO:0008006" key="3">
    <source>
        <dbReference type="Google" id="ProtNLM"/>
    </source>
</evidence>
<dbReference type="InterPro" id="IPR019004">
    <property type="entry name" value="YqeY/Aim41"/>
</dbReference>
<organism evidence="1 2">
    <name type="scientific">Candidatus Uhrbacteria bacterium CG22_combo_CG10-13_8_21_14_all_47_17</name>
    <dbReference type="NCBI Taxonomy" id="1975041"/>
    <lineage>
        <taxon>Bacteria</taxon>
        <taxon>Candidatus Uhriibacteriota</taxon>
    </lineage>
</organism>
<dbReference type="EMBL" id="PCSZ01000046">
    <property type="protein sequence ID" value="PIP60625.1"/>
    <property type="molecule type" value="Genomic_DNA"/>
</dbReference>
<dbReference type="Gene3D" id="1.10.1510.10">
    <property type="entry name" value="Uncharacterised protein YqeY/AIM41 PF09424, N-terminal domain"/>
    <property type="match status" value="1"/>
</dbReference>
<sequence>QYQDALSDFSNAGRQDLVERQQKEIDIIATYLPPALPEEELERIVRDAVDASGTTDFGKVMGAAMKAVDGRADGNAVRTIVQRMLSR</sequence>
<feature type="non-terminal residue" evidence="1">
    <location>
        <position position="1"/>
    </location>
</feature>
<gene>
    <name evidence="1" type="ORF">COX00_02255</name>
</gene>
<dbReference type="PANTHER" id="PTHR28055">
    <property type="entry name" value="ALTERED INHERITANCE OF MITOCHONDRIA PROTEIN 41, MITOCHONDRIAL"/>
    <property type="match status" value="1"/>
</dbReference>
<evidence type="ECO:0000313" key="1">
    <source>
        <dbReference type="EMBL" id="PIP60625.1"/>
    </source>
</evidence>
<dbReference type="InterPro" id="IPR023168">
    <property type="entry name" value="GatB_Yqey_C_2"/>
</dbReference>
<dbReference type="Proteomes" id="UP000231581">
    <property type="component" value="Unassembled WGS sequence"/>
</dbReference>
<dbReference type="InterPro" id="IPR042184">
    <property type="entry name" value="YqeY/Aim41_N"/>
</dbReference>
<name>A0A2H0BSG9_9BACT</name>
<evidence type="ECO:0000313" key="2">
    <source>
        <dbReference type="Proteomes" id="UP000231581"/>
    </source>
</evidence>
<dbReference type="InterPro" id="IPR003789">
    <property type="entry name" value="Asn/Gln_tRNA_amidoTrase-B-like"/>
</dbReference>
<dbReference type="Gene3D" id="1.10.10.410">
    <property type="match status" value="1"/>
</dbReference>
<accession>A0A2H0BSG9</accession>
<dbReference type="Pfam" id="PF09424">
    <property type="entry name" value="YqeY"/>
    <property type="match status" value="1"/>
</dbReference>
<dbReference type="AlphaFoldDB" id="A0A2H0BSG9"/>
<proteinExistence type="predicted"/>